<dbReference type="HOGENOM" id="CLU_1551591_0_0_1"/>
<feature type="compositionally biased region" description="Basic and acidic residues" evidence="1">
    <location>
        <begin position="80"/>
        <end position="89"/>
    </location>
</feature>
<dbReference type="EnsemblPlants" id="ORUFI05G11850.4">
    <property type="protein sequence ID" value="ORUFI05G11850.4"/>
    <property type="gene ID" value="ORUFI05G11850"/>
</dbReference>
<keyword evidence="3" id="KW-1185">Reference proteome</keyword>
<proteinExistence type="predicted"/>
<dbReference type="Proteomes" id="UP000008022">
    <property type="component" value="Unassembled WGS sequence"/>
</dbReference>
<sequence length="173" mass="19577">RPRRRGATRRRRRRSPCPPPPPAARPAHPPRPAHSRANRQRPAGSSQQRARPRPPLQQSSTAGQQAPTPVHTSTAPPADEGLKHEEKKCSHTPSAGDRQHLARSHRRHRRNPYVSLSPFLPSRPLTLRTLLWSEQEPWTVHSSALTTGFGSSPLFKWRLLNVFTLLESIHHHT</sequence>
<evidence type="ECO:0000256" key="1">
    <source>
        <dbReference type="SAM" id="MobiDB-lite"/>
    </source>
</evidence>
<dbReference type="AlphaFoldDB" id="A0A0E0PKG9"/>
<organism evidence="2 3">
    <name type="scientific">Oryza rufipogon</name>
    <name type="common">Brownbeard rice</name>
    <name type="synonym">Asian wild rice</name>
    <dbReference type="NCBI Taxonomy" id="4529"/>
    <lineage>
        <taxon>Eukaryota</taxon>
        <taxon>Viridiplantae</taxon>
        <taxon>Streptophyta</taxon>
        <taxon>Embryophyta</taxon>
        <taxon>Tracheophyta</taxon>
        <taxon>Spermatophyta</taxon>
        <taxon>Magnoliopsida</taxon>
        <taxon>Liliopsida</taxon>
        <taxon>Poales</taxon>
        <taxon>Poaceae</taxon>
        <taxon>BOP clade</taxon>
        <taxon>Oryzoideae</taxon>
        <taxon>Oryzeae</taxon>
        <taxon>Oryzinae</taxon>
        <taxon>Oryza</taxon>
    </lineage>
</organism>
<feature type="compositionally biased region" description="Basic residues" evidence="1">
    <location>
        <begin position="1"/>
        <end position="15"/>
    </location>
</feature>
<feature type="region of interest" description="Disordered" evidence="1">
    <location>
        <begin position="1"/>
        <end position="115"/>
    </location>
</feature>
<protein>
    <submittedName>
        <fullName evidence="2">Uncharacterized protein</fullName>
    </submittedName>
</protein>
<dbReference type="Gramene" id="ORUFI05G11850.4">
    <property type="protein sequence ID" value="ORUFI05G11850.4"/>
    <property type="gene ID" value="ORUFI05G11850"/>
</dbReference>
<feature type="compositionally biased region" description="Pro residues" evidence="1">
    <location>
        <begin position="16"/>
        <end position="30"/>
    </location>
</feature>
<feature type="compositionally biased region" description="Basic residues" evidence="1">
    <location>
        <begin position="101"/>
        <end position="111"/>
    </location>
</feature>
<evidence type="ECO:0000313" key="3">
    <source>
        <dbReference type="Proteomes" id="UP000008022"/>
    </source>
</evidence>
<name>A0A0E0PKG9_ORYRU</name>
<accession>A0A0E0PKG9</accession>
<reference evidence="3" key="1">
    <citation type="submission" date="2013-06" db="EMBL/GenBank/DDBJ databases">
        <authorList>
            <person name="Zhao Q."/>
        </authorList>
    </citation>
    <scope>NUCLEOTIDE SEQUENCE</scope>
    <source>
        <strain evidence="3">cv. W1943</strain>
    </source>
</reference>
<feature type="compositionally biased region" description="Polar residues" evidence="1">
    <location>
        <begin position="61"/>
        <end position="75"/>
    </location>
</feature>
<evidence type="ECO:0000313" key="2">
    <source>
        <dbReference type="EnsemblPlants" id="ORUFI05G11850.4"/>
    </source>
</evidence>
<reference evidence="2" key="2">
    <citation type="submission" date="2015-06" db="UniProtKB">
        <authorList>
            <consortium name="EnsemblPlants"/>
        </authorList>
    </citation>
    <scope>IDENTIFICATION</scope>
</reference>